<protein>
    <recommendedName>
        <fullName evidence="3">FRG domain-containing protein</fullName>
    </recommendedName>
</protein>
<dbReference type="EMBL" id="CP030104">
    <property type="protein sequence ID" value="AWX44820.1"/>
    <property type="molecule type" value="Genomic_DNA"/>
</dbReference>
<keyword evidence="2" id="KW-1185">Reference proteome</keyword>
<dbReference type="KEGG" id="spon:HME9304_01825"/>
<evidence type="ECO:0000313" key="2">
    <source>
        <dbReference type="Proteomes" id="UP000248536"/>
    </source>
</evidence>
<dbReference type="Proteomes" id="UP000248536">
    <property type="component" value="Chromosome"/>
</dbReference>
<name>A0A2Z4LT09_9FLAO</name>
<evidence type="ECO:0008006" key="3">
    <source>
        <dbReference type="Google" id="ProtNLM"/>
    </source>
</evidence>
<organism evidence="1 2">
    <name type="scientific">Flagellimonas maritima</name>
    <dbReference type="NCBI Taxonomy" id="1383885"/>
    <lineage>
        <taxon>Bacteria</taxon>
        <taxon>Pseudomonadati</taxon>
        <taxon>Bacteroidota</taxon>
        <taxon>Flavobacteriia</taxon>
        <taxon>Flavobacteriales</taxon>
        <taxon>Flavobacteriaceae</taxon>
        <taxon>Flagellimonas</taxon>
    </lineage>
</organism>
<dbReference type="AlphaFoldDB" id="A0A2Z4LT09"/>
<proteinExistence type="predicted"/>
<evidence type="ECO:0000313" key="1">
    <source>
        <dbReference type="EMBL" id="AWX44820.1"/>
    </source>
</evidence>
<accession>A0A2Z4LT09</accession>
<reference evidence="1 2" key="1">
    <citation type="submission" date="2018-06" db="EMBL/GenBank/DDBJ databases">
        <title>Spongiibacterium sp. HME9304 Genome sequencing and assembly.</title>
        <authorList>
            <person name="Kang H."/>
            <person name="Kim H."/>
            <person name="Joh K."/>
        </authorList>
    </citation>
    <scope>NUCLEOTIDE SEQUENCE [LARGE SCALE GENOMIC DNA]</scope>
    <source>
        <strain evidence="1 2">HME9304</strain>
    </source>
</reference>
<sequence length="127" mass="15217">MDWTENPLVALYFAFSNSNDGSDRTIWVFVTSNGDFVDSRDNTQNPFDQMGTKVFIPNQITQRITVQAGWFTLHRYFKNKFTPLNKNAKYYQRGVSLYCQIHKEKKSLEDWIDWELMNIQFIRIWMD</sequence>
<gene>
    <name evidence="1" type="ORF">HME9304_01825</name>
</gene>